<keyword evidence="2" id="KW-0732">Signal</keyword>
<feature type="compositionally biased region" description="Basic and acidic residues" evidence="1">
    <location>
        <begin position="214"/>
        <end position="223"/>
    </location>
</feature>
<keyword evidence="4" id="KW-1185">Reference proteome</keyword>
<sequence length="298" mass="33744">MGVLETLLLVCFGTYIVYSAPSHSTRNRRSIELYKRILTDFKDLLDEEETRRSDPSIWRKDAKPGLRWDAKPGLSWDSKPGLSWDAKKPGLSWGQKRAPGLRWGQKREPGLTWGWRRESDYKPGPGLAWKRDKPGLSWGNDAKVPGLYWGNDHKASDSKRPSSGLQSASGRGGDTQTKRDYKILERIEKVLKDGLSNLDDGTEQELPTRFMTGGKKDSKDITNAKKSVSNNEEVLSQLKDIIKNVMKKDDKIASANQKRESVESTNDKQALKRDAKDLAPLYKRIVDDLNNVFSDPKK</sequence>
<dbReference type="AlphaFoldDB" id="A0A7M5XCJ2"/>
<accession>A0A7M5XCJ2</accession>
<evidence type="ECO:0000256" key="1">
    <source>
        <dbReference type="SAM" id="MobiDB-lite"/>
    </source>
</evidence>
<feature type="region of interest" description="Disordered" evidence="1">
    <location>
        <begin position="196"/>
        <end position="227"/>
    </location>
</feature>
<feature type="region of interest" description="Disordered" evidence="1">
    <location>
        <begin position="252"/>
        <end position="273"/>
    </location>
</feature>
<evidence type="ECO:0000256" key="2">
    <source>
        <dbReference type="SAM" id="SignalP"/>
    </source>
</evidence>
<name>A0A7M5XCJ2_9CNID</name>
<proteinExistence type="predicted"/>
<dbReference type="Proteomes" id="UP000594262">
    <property type="component" value="Unplaced"/>
</dbReference>
<feature type="region of interest" description="Disordered" evidence="1">
    <location>
        <begin position="149"/>
        <end position="180"/>
    </location>
</feature>
<evidence type="ECO:0000313" key="3">
    <source>
        <dbReference type="EnsemblMetazoa" id="CLYHEMP021350.1"/>
    </source>
</evidence>
<dbReference type="GeneID" id="136810085"/>
<feature type="signal peptide" evidence="2">
    <location>
        <begin position="1"/>
        <end position="19"/>
    </location>
</feature>
<organism evidence="3 4">
    <name type="scientific">Clytia hemisphaerica</name>
    <dbReference type="NCBI Taxonomy" id="252671"/>
    <lineage>
        <taxon>Eukaryota</taxon>
        <taxon>Metazoa</taxon>
        <taxon>Cnidaria</taxon>
        <taxon>Hydrozoa</taxon>
        <taxon>Hydroidolina</taxon>
        <taxon>Leptothecata</taxon>
        <taxon>Obeliida</taxon>
        <taxon>Clytiidae</taxon>
        <taxon>Clytia</taxon>
    </lineage>
</organism>
<evidence type="ECO:0000313" key="4">
    <source>
        <dbReference type="Proteomes" id="UP000594262"/>
    </source>
</evidence>
<feature type="chain" id="PRO_5029817357" evidence="2">
    <location>
        <begin position="20"/>
        <end position="298"/>
    </location>
</feature>
<dbReference type="RefSeq" id="XP_066922759.1">
    <property type="nucleotide sequence ID" value="XM_067066658.1"/>
</dbReference>
<protein>
    <submittedName>
        <fullName evidence="3">Uncharacterized protein</fullName>
    </submittedName>
</protein>
<feature type="compositionally biased region" description="Basic and acidic residues" evidence="1">
    <location>
        <begin position="151"/>
        <end position="160"/>
    </location>
</feature>
<reference evidence="3" key="1">
    <citation type="submission" date="2021-01" db="UniProtKB">
        <authorList>
            <consortium name="EnsemblMetazoa"/>
        </authorList>
    </citation>
    <scope>IDENTIFICATION</scope>
</reference>
<dbReference type="EnsemblMetazoa" id="CLYHEMT021350.1">
    <property type="protein sequence ID" value="CLYHEMP021350.1"/>
    <property type="gene ID" value="CLYHEMG021350"/>
</dbReference>